<sequence length="179" mass="20140">MAQRVAPRNLVVRYTMSERVVHWTVALSFLYVMFTGLALFWPPFFWLADVFGSGPVIRVWHPIVGLAFIAALAVMFTKWVRDMFLDGEDRKWLAHVREYATGEDRGVPEAGRFNAGQKLLFWLQLGSAVLLVLSGVVLWFPGSFGRALREASFIVHDLAAIAAIGGIILHIYMGVFVTR</sequence>
<evidence type="ECO:0000256" key="12">
    <source>
        <dbReference type="ARBA" id="ARBA00023136"/>
    </source>
</evidence>
<gene>
    <name evidence="15" type="ORF">E6G98_02660</name>
</gene>
<keyword evidence="4" id="KW-0813">Transport</keyword>
<dbReference type="EMBL" id="VBAI01000021">
    <property type="protein sequence ID" value="TMJ12503.1"/>
    <property type="molecule type" value="Genomic_DNA"/>
</dbReference>
<name>A0A537LWV8_9BACT</name>
<dbReference type="GO" id="GO:0046872">
    <property type="term" value="F:metal ion binding"/>
    <property type="evidence" value="ECO:0007669"/>
    <property type="project" value="UniProtKB-KW"/>
</dbReference>
<dbReference type="PANTHER" id="PTHR30074:SF6">
    <property type="entry name" value="FORMATE DEHYDROGENASE GAMMA SUBUNIT"/>
    <property type="match status" value="1"/>
</dbReference>
<evidence type="ECO:0000256" key="6">
    <source>
        <dbReference type="ARBA" id="ARBA00022617"/>
    </source>
</evidence>
<dbReference type="PANTHER" id="PTHR30074">
    <property type="entry name" value="FORMATE DEHYDROGENASE, NITRATE-INDUCIBLE, CYTOCHROME B556 FDN SUBUNIT"/>
    <property type="match status" value="1"/>
</dbReference>
<dbReference type="Pfam" id="PF01292">
    <property type="entry name" value="Ni_hydr_CYTB"/>
    <property type="match status" value="1"/>
</dbReference>
<keyword evidence="7 13" id="KW-0812">Transmembrane</keyword>
<keyword evidence="6" id="KW-0349">Heme</keyword>
<evidence type="ECO:0000256" key="5">
    <source>
        <dbReference type="ARBA" id="ARBA00022475"/>
    </source>
</evidence>
<dbReference type="GO" id="GO:0005886">
    <property type="term" value="C:plasma membrane"/>
    <property type="evidence" value="ECO:0007669"/>
    <property type="project" value="UniProtKB-SubCell"/>
</dbReference>
<keyword evidence="12 13" id="KW-0472">Membrane</keyword>
<feature type="transmembrane region" description="Helical" evidence="13">
    <location>
        <begin position="119"/>
        <end position="141"/>
    </location>
</feature>
<dbReference type="InterPro" id="IPR051817">
    <property type="entry name" value="FDH_cytochrome_b556_subunit"/>
</dbReference>
<feature type="domain" description="Cytochrome b561 bacterial/Ni-hydrogenase" evidence="14">
    <location>
        <begin position="13"/>
        <end position="177"/>
    </location>
</feature>
<keyword evidence="10 13" id="KW-1133">Transmembrane helix</keyword>
<protein>
    <submittedName>
        <fullName evidence="15">Formate dehydrogenase subunit gamma</fullName>
    </submittedName>
</protein>
<evidence type="ECO:0000256" key="7">
    <source>
        <dbReference type="ARBA" id="ARBA00022692"/>
    </source>
</evidence>
<evidence type="ECO:0000259" key="14">
    <source>
        <dbReference type="Pfam" id="PF01292"/>
    </source>
</evidence>
<accession>A0A537LWV8</accession>
<dbReference type="Proteomes" id="UP000315217">
    <property type="component" value="Unassembled WGS sequence"/>
</dbReference>
<keyword evidence="11" id="KW-0408">Iron</keyword>
<dbReference type="GO" id="GO:0015944">
    <property type="term" value="P:formate oxidation"/>
    <property type="evidence" value="ECO:0007669"/>
    <property type="project" value="TreeGrafter"/>
</dbReference>
<evidence type="ECO:0000256" key="11">
    <source>
        <dbReference type="ARBA" id="ARBA00023004"/>
    </source>
</evidence>
<evidence type="ECO:0000256" key="8">
    <source>
        <dbReference type="ARBA" id="ARBA00022723"/>
    </source>
</evidence>
<comment type="similarity">
    <text evidence="3">Belongs to the formate dehydrogenase gamma subunit family.</text>
</comment>
<dbReference type="GO" id="GO:0009055">
    <property type="term" value="F:electron transfer activity"/>
    <property type="evidence" value="ECO:0007669"/>
    <property type="project" value="InterPro"/>
</dbReference>
<dbReference type="AlphaFoldDB" id="A0A537LWV8"/>
<keyword evidence="9" id="KW-0249">Electron transport</keyword>
<dbReference type="InterPro" id="IPR006471">
    <property type="entry name" value="Formate_DH_gsu"/>
</dbReference>
<dbReference type="GO" id="GO:0009061">
    <property type="term" value="P:anaerobic respiration"/>
    <property type="evidence" value="ECO:0007669"/>
    <property type="project" value="TreeGrafter"/>
</dbReference>
<evidence type="ECO:0000313" key="16">
    <source>
        <dbReference type="Proteomes" id="UP000315217"/>
    </source>
</evidence>
<evidence type="ECO:0000256" key="4">
    <source>
        <dbReference type="ARBA" id="ARBA00022448"/>
    </source>
</evidence>
<evidence type="ECO:0000256" key="10">
    <source>
        <dbReference type="ARBA" id="ARBA00022989"/>
    </source>
</evidence>
<keyword evidence="5" id="KW-1003">Cell membrane</keyword>
<proteinExistence type="inferred from homology"/>
<comment type="cofactor">
    <cofactor evidence="1">
        <name>heme</name>
        <dbReference type="ChEBI" id="CHEBI:30413"/>
    </cofactor>
</comment>
<feature type="transmembrane region" description="Helical" evidence="13">
    <location>
        <begin position="20"/>
        <end position="40"/>
    </location>
</feature>
<feature type="non-terminal residue" evidence="15">
    <location>
        <position position="179"/>
    </location>
</feature>
<comment type="caution">
    <text evidence="15">The sequence shown here is derived from an EMBL/GenBank/DDBJ whole genome shotgun (WGS) entry which is preliminary data.</text>
</comment>
<dbReference type="InterPro" id="IPR011577">
    <property type="entry name" value="Cyt_b561_bac/Ni-Hgenase"/>
</dbReference>
<reference evidence="15 16" key="1">
    <citation type="journal article" date="2019" name="Nat. Microbiol.">
        <title>Mediterranean grassland soil C-N compound turnover is dependent on rainfall and depth, and is mediated by genomically divergent microorganisms.</title>
        <authorList>
            <person name="Diamond S."/>
            <person name="Andeer P.F."/>
            <person name="Li Z."/>
            <person name="Crits-Christoph A."/>
            <person name="Burstein D."/>
            <person name="Anantharaman K."/>
            <person name="Lane K.R."/>
            <person name="Thomas B.C."/>
            <person name="Pan C."/>
            <person name="Northen T.R."/>
            <person name="Banfield J.F."/>
        </authorList>
    </citation>
    <scope>NUCLEOTIDE SEQUENCE [LARGE SCALE GENOMIC DNA]</scope>
    <source>
        <strain evidence="15">NP_1</strain>
    </source>
</reference>
<dbReference type="GO" id="GO:0036397">
    <property type="term" value="F:formate dehydrogenase (quinone) activity"/>
    <property type="evidence" value="ECO:0007669"/>
    <property type="project" value="TreeGrafter"/>
</dbReference>
<dbReference type="Gene3D" id="1.20.950.20">
    <property type="entry name" value="Transmembrane di-heme cytochromes, Chain C"/>
    <property type="match status" value="1"/>
</dbReference>
<organism evidence="15 16">
    <name type="scientific">Candidatus Segetimicrobium genomatis</name>
    <dbReference type="NCBI Taxonomy" id="2569760"/>
    <lineage>
        <taxon>Bacteria</taxon>
        <taxon>Bacillati</taxon>
        <taxon>Candidatus Sysuimicrobiota</taxon>
        <taxon>Candidatus Sysuimicrobiia</taxon>
        <taxon>Candidatus Sysuimicrobiales</taxon>
        <taxon>Candidatus Segetimicrobiaceae</taxon>
        <taxon>Candidatus Segetimicrobium</taxon>
    </lineage>
</organism>
<feature type="transmembrane region" description="Helical" evidence="13">
    <location>
        <begin position="60"/>
        <end position="80"/>
    </location>
</feature>
<evidence type="ECO:0000256" key="2">
    <source>
        <dbReference type="ARBA" id="ARBA00004651"/>
    </source>
</evidence>
<evidence type="ECO:0000256" key="9">
    <source>
        <dbReference type="ARBA" id="ARBA00022982"/>
    </source>
</evidence>
<dbReference type="GO" id="GO:0008863">
    <property type="term" value="F:formate dehydrogenase (NAD+) activity"/>
    <property type="evidence" value="ECO:0007669"/>
    <property type="project" value="InterPro"/>
</dbReference>
<keyword evidence="8" id="KW-0479">Metal-binding</keyword>
<comment type="subcellular location">
    <subcellularLocation>
        <location evidence="2">Cell membrane</location>
        <topology evidence="2">Multi-pass membrane protein</topology>
    </subcellularLocation>
</comment>
<evidence type="ECO:0000256" key="3">
    <source>
        <dbReference type="ARBA" id="ARBA00010747"/>
    </source>
</evidence>
<dbReference type="GO" id="GO:0009326">
    <property type="term" value="C:formate dehydrogenase complex"/>
    <property type="evidence" value="ECO:0007669"/>
    <property type="project" value="InterPro"/>
</dbReference>
<evidence type="ECO:0000256" key="1">
    <source>
        <dbReference type="ARBA" id="ARBA00001971"/>
    </source>
</evidence>
<evidence type="ECO:0000313" key="15">
    <source>
        <dbReference type="EMBL" id="TMJ12503.1"/>
    </source>
</evidence>
<evidence type="ECO:0000256" key="13">
    <source>
        <dbReference type="SAM" id="Phobius"/>
    </source>
</evidence>
<feature type="transmembrane region" description="Helical" evidence="13">
    <location>
        <begin position="153"/>
        <end position="177"/>
    </location>
</feature>
<dbReference type="SUPFAM" id="SSF81342">
    <property type="entry name" value="Transmembrane di-heme cytochromes"/>
    <property type="match status" value="1"/>
</dbReference>
<dbReference type="GO" id="GO:0022904">
    <property type="term" value="P:respiratory electron transport chain"/>
    <property type="evidence" value="ECO:0007669"/>
    <property type="project" value="InterPro"/>
</dbReference>
<dbReference type="InterPro" id="IPR016174">
    <property type="entry name" value="Di-haem_cyt_TM"/>
</dbReference>
<dbReference type="NCBIfam" id="TIGR01583">
    <property type="entry name" value="formate-DH-gamm"/>
    <property type="match status" value="1"/>
</dbReference>